<dbReference type="AlphaFoldDB" id="L0F4A9"/>
<evidence type="ECO:0000256" key="1">
    <source>
        <dbReference type="SAM" id="MobiDB-lite"/>
    </source>
</evidence>
<dbReference type="Proteomes" id="UP000010797">
    <property type="component" value="Chromosome"/>
</dbReference>
<organism evidence="5 6">
    <name type="scientific">Desulfitobacterium dichloroeliminans (strain LMG P-21439 / DCA1)</name>
    <dbReference type="NCBI Taxonomy" id="871963"/>
    <lineage>
        <taxon>Bacteria</taxon>
        <taxon>Bacillati</taxon>
        <taxon>Bacillota</taxon>
        <taxon>Clostridia</taxon>
        <taxon>Eubacteriales</taxon>
        <taxon>Desulfitobacteriaceae</taxon>
        <taxon>Desulfitobacterium</taxon>
    </lineage>
</organism>
<protein>
    <recommendedName>
        <fullName evidence="4">Tim44-like domain-containing protein</fullName>
    </recommendedName>
</protein>
<keyword evidence="6" id="KW-1185">Reference proteome</keyword>
<evidence type="ECO:0000313" key="6">
    <source>
        <dbReference type="Proteomes" id="UP000010797"/>
    </source>
</evidence>
<keyword evidence="2" id="KW-0472">Membrane</keyword>
<feature type="chain" id="PRO_5038717923" description="Tim44-like domain-containing protein" evidence="3">
    <location>
        <begin position="25"/>
        <end position="317"/>
    </location>
</feature>
<feature type="transmembrane region" description="Helical" evidence="2">
    <location>
        <begin position="86"/>
        <end position="107"/>
    </location>
</feature>
<dbReference type="SUPFAM" id="SSF54427">
    <property type="entry name" value="NTF2-like"/>
    <property type="match status" value="1"/>
</dbReference>
<dbReference type="Pfam" id="PF04280">
    <property type="entry name" value="Tim44"/>
    <property type="match status" value="1"/>
</dbReference>
<feature type="region of interest" description="Disordered" evidence="1">
    <location>
        <begin position="113"/>
        <end position="141"/>
    </location>
</feature>
<evidence type="ECO:0000256" key="2">
    <source>
        <dbReference type="SAM" id="Phobius"/>
    </source>
</evidence>
<dbReference type="PANTHER" id="PTHR41542:SF1">
    <property type="entry name" value="BLL5807 PROTEIN"/>
    <property type="match status" value="1"/>
</dbReference>
<name>L0F4A9_DESDL</name>
<reference evidence="6" key="1">
    <citation type="submission" date="2012-02" db="EMBL/GenBank/DDBJ databases">
        <title>Complete sequence of Desulfitobacterium dichloroeliminans LMG P-21439.</title>
        <authorList>
            <person name="Lucas S."/>
            <person name="Han J."/>
            <person name="Lapidus A."/>
            <person name="Cheng J.-F."/>
            <person name="Goodwin L."/>
            <person name="Pitluck S."/>
            <person name="Peters L."/>
            <person name="Ovchinnikova G."/>
            <person name="Teshima H."/>
            <person name="Detter J.C."/>
            <person name="Han C."/>
            <person name="Tapia R."/>
            <person name="Land M."/>
            <person name="Hauser L."/>
            <person name="Kyrpides N."/>
            <person name="Ivanova N."/>
            <person name="Pagani I."/>
            <person name="Kruse T."/>
            <person name="de Vos W.M."/>
            <person name="Boon N."/>
            <person name="Smidt H."/>
            <person name="Woyke T."/>
        </authorList>
    </citation>
    <scope>NUCLEOTIDE SEQUENCE [LARGE SCALE GENOMIC DNA]</scope>
    <source>
        <strain evidence="6">LMG P-21439 / DCA1</strain>
    </source>
</reference>
<dbReference type="PANTHER" id="PTHR41542">
    <property type="entry name" value="BLL5807 PROTEIN"/>
    <property type="match status" value="1"/>
</dbReference>
<dbReference type="RefSeq" id="WP_015261665.1">
    <property type="nucleotide sequence ID" value="NC_019903.1"/>
</dbReference>
<keyword evidence="2" id="KW-1133">Transmembrane helix</keyword>
<dbReference type="EMBL" id="CP003344">
    <property type="protein sequence ID" value="AGA68669.1"/>
    <property type="molecule type" value="Genomic_DNA"/>
</dbReference>
<proteinExistence type="predicted"/>
<accession>L0F4A9</accession>
<evidence type="ECO:0000313" key="5">
    <source>
        <dbReference type="EMBL" id="AGA68669.1"/>
    </source>
</evidence>
<feature type="signal peptide" evidence="3">
    <location>
        <begin position="1"/>
        <end position="24"/>
    </location>
</feature>
<gene>
    <name evidence="5" type="ordered locus">Desdi_1155</name>
</gene>
<keyword evidence="3" id="KW-0732">Signal</keyword>
<dbReference type="STRING" id="871963.Desdi_1155"/>
<dbReference type="SMART" id="SM00978">
    <property type="entry name" value="Tim44"/>
    <property type="match status" value="1"/>
</dbReference>
<dbReference type="KEGG" id="ddl:Desdi_1155"/>
<feature type="domain" description="Tim44-like" evidence="4">
    <location>
        <begin position="159"/>
        <end position="303"/>
    </location>
</feature>
<keyword evidence="2" id="KW-0812">Transmembrane</keyword>
<dbReference type="InterPro" id="IPR032710">
    <property type="entry name" value="NTF2-like_dom_sf"/>
</dbReference>
<dbReference type="eggNOG" id="COG4395">
    <property type="taxonomic scope" value="Bacteria"/>
</dbReference>
<dbReference type="InterPro" id="IPR007379">
    <property type="entry name" value="Tim44-like_dom"/>
</dbReference>
<evidence type="ECO:0000259" key="4">
    <source>
        <dbReference type="SMART" id="SM00978"/>
    </source>
</evidence>
<evidence type="ECO:0000256" key="3">
    <source>
        <dbReference type="SAM" id="SignalP"/>
    </source>
</evidence>
<dbReference type="Gene3D" id="3.10.450.240">
    <property type="match status" value="1"/>
</dbReference>
<dbReference type="HOGENOM" id="CLU_896364_0_0_9"/>
<sequence>MKKWAKKMSIAITTLLIVTSQANIALARAGGGRGGSLGKSYSGGAMSGGGFSGGGLSGGYSGGGLNGFAFFPFFWGGTPYGGSSSFFSGLISIALILGIIYFLYITLGSSCRTRKNKRSKGNSNYNDHNDSSSHPIDVTGKPITNEENLRRFDNAIQYTRENMRYYAESFSRWDRRFLIEQVRQAFFWIQDAWTRQDLTGGENYIESSVLQKFCSDLEKLKSRGERNVIKEPVLHAEDIEFIHSHLGESSQYFVVMLRASMIDYTVDTSGKIIAGEDDNRLYFTEFWRFTWQGGQWILSEIYQEDALEMTQIARGDR</sequence>